<protein>
    <submittedName>
        <fullName evidence="1">Protein ZBED8like [Pundamilia nyererei]</fullName>
    </submittedName>
</protein>
<sequence>MEYGFISLFGRSRSHTRTTLWVWCAGEIRFPTHDCYTLCFAQHALTTKTLPPKLAQVLKIIVKCVNYVQNSAMKHRIFKKLCTEMGSLRIRGTSVPFKRSEVIQGKGAESCFCHAC</sequence>
<accession>A0A0K2UWE1</accession>
<evidence type="ECO:0000313" key="1">
    <source>
        <dbReference type="EMBL" id="CDW42217.1"/>
    </source>
</evidence>
<reference evidence="1" key="1">
    <citation type="submission" date="2014-05" db="EMBL/GenBank/DDBJ databases">
        <authorList>
            <person name="Chronopoulou M."/>
        </authorList>
    </citation>
    <scope>NUCLEOTIDE SEQUENCE</scope>
    <source>
        <tissue evidence="1">Whole organism</tissue>
    </source>
</reference>
<dbReference type="EMBL" id="HACA01024856">
    <property type="protein sequence ID" value="CDW42217.1"/>
    <property type="molecule type" value="Transcribed_RNA"/>
</dbReference>
<dbReference type="AlphaFoldDB" id="A0A0K2UWE1"/>
<organism evidence="1">
    <name type="scientific">Lepeophtheirus salmonis</name>
    <name type="common">Salmon louse</name>
    <name type="synonym">Caligus salmonis</name>
    <dbReference type="NCBI Taxonomy" id="72036"/>
    <lineage>
        <taxon>Eukaryota</taxon>
        <taxon>Metazoa</taxon>
        <taxon>Ecdysozoa</taxon>
        <taxon>Arthropoda</taxon>
        <taxon>Crustacea</taxon>
        <taxon>Multicrustacea</taxon>
        <taxon>Hexanauplia</taxon>
        <taxon>Copepoda</taxon>
        <taxon>Siphonostomatoida</taxon>
        <taxon>Caligidae</taxon>
        <taxon>Lepeophtheirus</taxon>
    </lineage>
</organism>
<proteinExistence type="predicted"/>
<name>A0A0K2UWE1_LEPSM</name>